<dbReference type="InterPro" id="IPR029063">
    <property type="entry name" value="SAM-dependent_MTases_sf"/>
</dbReference>
<dbReference type="Pfam" id="PF00145">
    <property type="entry name" value="DNA_methylase"/>
    <property type="match status" value="1"/>
</dbReference>
<comment type="catalytic activity">
    <reaction evidence="6">
        <text>a 2'-deoxycytidine in DNA + S-adenosyl-L-methionine = a 5-methyl-2'-deoxycytidine in DNA + S-adenosyl-L-homocysteine + H(+)</text>
        <dbReference type="Rhea" id="RHEA:13681"/>
        <dbReference type="Rhea" id="RHEA-COMP:11369"/>
        <dbReference type="Rhea" id="RHEA-COMP:11370"/>
        <dbReference type="ChEBI" id="CHEBI:15378"/>
        <dbReference type="ChEBI" id="CHEBI:57856"/>
        <dbReference type="ChEBI" id="CHEBI:59789"/>
        <dbReference type="ChEBI" id="CHEBI:85452"/>
        <dbReference type="ChEBI" id="CHEBI:85454"/>
        <dbReference type="EC" id="2.1.1.37"/>
    </reaction>
</comment>
<evidence type="ECO:0000313" key="7">
    <source>
        <dbReference type="EMBL" id="USQ97266.1"/>
    </source>
</evidence>
<dbReference type="InterPro" id="IPR001525">
    <property type="entry name" value="C5_MeTfrase"/>
</dbReference>
<protein>
    <recommendedName>
        <fullName evidence="1">DNA (cytosine-5-)-methyltransferase</fullName>
        <ecNumber evidence="1">2.1.1.37</ecNumber>
    </recommendedName>
</protein>
<dbReference type="GO" id="GO:0032259">
    <property type="term" value="P:methylation"/>
    <property type="evidence" value="ECO:0007669"/>
    <property type="project" value="UniProtKB-KW"/>
</dbReference>
<name>A0ABY4ZZB0_9CAUL</name>
<keyword evidence="5" id="KW-0680">Restriction system</keyword>
<dbReference type="SUPFAM" id="SSF53335">
    <property type="entry name" value="S-adenosyl-L-methionine-dependent methyltransferases"/>
    <property type="match status" value="1"/>
</dbReference>
<evidence type="ECO:0000256" key="5">
    <source>
        <dbReference type="ARBA" id="ARBA00022747"/>
    </source>
</evidence>
<evidence type="ECO:0000256" key="3">
    <source>
        <dbReference type="ARBA" id="ARBA00022679"/>
    </source>
</evidence>
<sequence>MADGSAGPIVVPSNVLDDDDPFDVVYFAGCGGSSKAYEIALGIHPKLALNHKISALGVHMANFSETEHLLADVFDIDPRQIRPGKKWRSFWASPDCRHFSPAKGSAPVSASVRGLCWVVLKVAKLLGDKAPDVIFIENVPAFVTYGPLLPPDEHGRQYPDPKQLGRSFRTFVKRFQQCGYVVEWREDWVMAEFGVATTRKRLIMILRRDGKPIVWPKPTHAPRAKAKAKGLEPWAPMADHIDWSIKTPSIFLTQEEAKAQGLRVKRPLTEATMARIAKGVFRYVISASDPFIVPVTHQDEERGRSVYEPAPGFTSANRGEYALIDPEVVDLMAGCLVPRYGERDGQEPRCRSLDDPYPTAVPTGNGGQLVAAHLTKFRNGAVGVDMNDPMPAATANSYIKRPGGAAPLGVVSAYLDQMNTRDVGGPVEDPLRGMATRAHQGVVTAYVEQANTGMVGRCPTEPMSGMVTKGCTQRLVSANLQYAYGSNAEGAGDLRDPAWGISAGGNHHFLVQHELAMAYAPHGRELRAFLMKYYGPAVGQPLGDPMHCATTRARFGLVVVRGQLMQISDIGMRMLKPKEMAGAQGFPKDYVTGWNAITGRAATLTEEIANIGNSVSPEGAAPFIACNLGTAEQAARWL</sequence>
<dbReference type="GO" id="GO:0008168">
    <property type="term" value="F:methyltransferase activity"/>
    <property type="evidence" value="ECO:0007669"/>
    <property type="project" value="UniProtKB-KW"/>
</dbReference>
<keyword evidence="8" id="KW-1185">Reference proteome</keyword>
<reference evidence="7 8" key="1">
    <citation type="submission" date="2022-04" db="EMBL/GenBank/DDBJ databases">
        <title>Genome sequence of soybean root-associated Caulobacter segnis RL271.</title>
        <authorList>
            <person name="Longley R."/>
            <person name="Bonito G."/>
            <person name="Trigodet F."/>
            <person name="Crosson S."/>
            <person name="Fiebig A."/>
        </authorList>
    </citation>
    <scope>NUCLEOTIDE SEQUENCE [LARGE SCALE GENOMIC DNA]</scope>
    <source>
        <strain evidence="7 8">RL271</strain>
    </source>
</reference>
<evidence type="ECO:0000313" key="8">
    <source>
        <dbReference type="Proteomes" id="UP001057520"/>
    </source>
</evidence>
<dbReference type="Gene3D" id="3.40.50.150">
    <property type="entry name" value="Vaccinia Virus protein VP39"/>
    <property type="match status" value="1"/>
</dbReference>
<dbReference type="PROSITE" id="PS00387">
    <property type="entry name" value="PPASE"/>
    <property type="match status" value="1"/>
</dbReference>
<organism evidence="7 8">
    <name type="scientific">Caulobacter segnis</name>
    <dbReference type="NCBI Taxonomy" id="88688"/>
    <lineage>
        <taxon>Bacteria</taxon>
        <taxon>Pseudomonadati</taxon>
        <taxon>Pseudomonadota</taxon>
        <taxon>Alphaproteobacteria</taxon>
        <taxon>Caulobacterales</taxon>
        <taxon>Caulobacteraceae</taxon>
        <taxon>Caulobacter</taxon>
    </lineage>
</organism>
<evidence type="ECO:0000256" key="6">
    <source>
        <dbReference type="ARBA" id="ARBA00047422"/>
    </source>
</evidence>
<evidence type="ECO:0000256" key="1">
    <source>
        <dbReference type="ARBA" id="ARBA00011975"/>
    </source>
</evidence>
<gene>
    <name evidence="7" type="ORF">MZV50_06905</name>
</gene>
<dbReference type="PANTHER" id="PTHR10629:SF52">
    <property type="entry name" value="DNA (CYTOSINE-5)-METHYLTRANSFERASE 1"/>
    <property type="match status" value="1"/>
</dbReference>
<proteinExistence type="predicted"/>
<accession>A0ABY4ZZB0</accession>
<evidence type="ECO:0000256" key="2">
    <source>
        <dbReference type="ARBA" id="ARBA00022603"/>
    </source>
</evidence>
<keyword evidence="4" id="KW-0949">S-adenosyl-L-methionine</keyword>
<dbReference type="PANTHER" id="PTHR10629">
    <property type="entry name" value="CYTOSINE-SPECIFIC METHYLTRANSFERASE"/>
    <property type="match status" value="1"/>
</dbReference>
<keyword evidence="2 7" id="KW-0489">Methyltransferase</keyword>
<dbReference type="EMBL" id="CP096040">
    <property type="protein sequence ID" value="USQ97266.1"/>
    <property type="molecule type" value="Genomic_DNA"/>
</dbReference>
<dbReference type="Proteomes" id="UP001057520">
    <property type="component" value="Chromosome"/>
</dbReference>
<dbReference type="EC" id="2.1.1.37" evidence="1"/>
<keyword evidence="3" id="KW-0808">Transferase</keyword>
<evidence type="ECO:0000256" key="4">
    <source>
        <dbReference type="ARBA" id="ARBA00022691"/>
    </source>
</evidence>
<dbReference type="InterPro" id="IPR050390">
    <property type="entry name" value="C5-Methyltransferase"/>
</dbReference>